<keyword evidence="2" id="KW-1185">Reference proteome</keyword>
<sequence length="183" mass="20293">MRAGSQELSKACTVSVDPLEPMQIQCNGPTCRIPVTLTAIAAIAAAYWFKRQAQEPGKKLPEPWPEMPNPSTDPVAYQKALARTRQAQDVQRAVGFMNSGERARAMVELHKALEENAVCRSPLLDGHQTRDELVGLYSLHIENTEVPPNFAVLLQLRQMLGLDADTAEQIEEEVLRQSQAFSI</sequence>
<dbReference type="EMBL" id="CP126210">
    <property type="protein sequence ID" value="WIA11409.1"/>
    <property type="molecule type" value="Genomic_DNA"/>
</dbReference>
<dbReference type="Proteomes" id="UP001244341">
    <property type="component" value="Chromosome 3b"/>
</dbReference>
<evidence type="ECO:0000313" key="1">
    <source>
        <dbReference type="EMBL" id="WIA11409.1"/>
    </source>
</evidence>
<accession>A0ABY8TQM1</accession>
<gene>
    <name evidence="1" type="ORF">OEZ85_011526</name>
</gene>
<proteinExistence type="predicted"/>
<reference evidence="1 2" key="1">
    <citation type="submission" date="2023-05" db="EMBL/GenBank/DDBJ databases">
        <title>A 100% complete, gapless, phased diploid assembly of the Scenedesmus obliquus UTEX 3031 genome.</title>
        <authorList>
            <person name="Biondi T.C."/>
            <person name="Hanschen E.R."/>
            <person name="Kwon T."/>
            <person name="Eng W."/>
            <person name="Kruse C.P.S."/>
            <person name="Koehler S.I."/>
            <person name="Kunde Y."/>
            <person name="Gleasner C.D."/>
            <person name="You Mak K.T."/>
            <person name="Polle J."/>
            <person name="Hovde B.T."/>
            <person name="Starkenburg S.R."/>
        </authorList>
    </citation>
    <scope>NUCLEOTIDE SEQUENCE [LARGE SCALE GENOMIC DNA]</scope>
    <source>
        <strain evidence="1 2">DOE0152z</strain>
    </source>
</reference>
<protein>
    <submittedName>
        <fullName evidence="1">Uncharacterized protein</fullName>
    </submittedName>
</protein>
<organism evidence="1 2">
    <name type="scientific">Tetradesmus obliquus</name>
    <name type="common">Green alga</name>
    <name type="synonym">Acutodesmus obliquus</name>
    <dbReference type="NCBI Taxonomy" id="3088"/>
    <lineage>
        <taxon>Eukaryota</taxon>
        <taxon>Viridiplantae</taxon>
        <taxon>Chlorophyta</taxon>
        <taxon>core chlorophytes</taxon>
        <taxon>Chlorophyceae</taxon>
        <taxon>CS clade</taxon>
        <taxon>Sphaeropleales</taxon>
        <taxon>Scenedesmaceae</taxon>
        <taxon>Tetradesmus</taxon>
    </lineage>
</organism>
<name>A0ABY8TQM1_TETOB</name>
<evidence type="ECO:0000313" key="2">
    <source>
        <dbReference type="Proteomes" id="UP001244341"/>
    </source>
</evidence>